<dbReference type="AlphaFoldDB" id="F2NTZ9"/>
<dbReference type="CDD" id="cd03354">
    <property type="entry name" value="LbH_SAT"/>
    <property type="match status" value="1"/>
</dbReference>
<dbReference type="EC" id="2.3.1.30" evidence="4"/>
<dbReference type="STRING" id="869209.Tresu_2469"/>
<evidence type="ECO:0000313" key="5">
    <source>
        <dbReference type="Proteomes" id="UP000006852"/>
    </source>
</evidence>
<dbReference type="Gene3D" id="1.10.3130.10">
    <property type="entry name" value="serine acetyltransferase, domain 1"/>
    <property type="match status" value="1"/>
</dbReference>
<dbReference type="GO" id="GO:0008652">
    <property type="term" value="P:amino acid biosynthetic process"/>
    <property type="evidence" value="ECO:0007669"/>
    <property type="project" value="UniProtKB-KW"/>
</dbReference>
<dbReference type="EMBL" id="CP002631">
    <property type="protein sequence ID" value="AEB15331.1"/>
    <property type="molecule type" value="Genomic_DNA"/>
</dbReference>
<dbReference type="SUPFAM" id="SSF51161">
    <property type="entry name" value="Trimeric LpxA-like enzymes"/>
    <property type="match status" value="1"/>
</dbReference>
<keyword evidence="3 4" id="KW-0012">Acyltransferase</keyword>
<dbReference type="InterPro" id="IPR042122">
    <property type="entry name" value="Ser_AcTrfase_N_sf"/>
</dbReference>
<dbReference type="Gene3D" id="2.160.10.10">
    <property type="entry name" value="Hexapeptide repeat proteins"/>
    <property type="match status" value="1"/>
</dbReference>
<dbReference type="Proteomes" id="UP000006852">
    <property type="component" value="Chromosome"/>
</dbReference>
<reference evidence="4 5" key="1">
    <citation type="journal article" date="2011" name="Stand. Genomic Sci.">
        <title>Complete genome sequence of Treponema succinifaciens type strain (6091).</title>
        <authorList>
            <person name="Han C."/>
            <person name="Gronow S."/>
            <person name="Teshima H."/>
            <person name="Lapidus A."/>
            <person name="Nolan M."/>
            <person name="Lucas S."/>
            <person name="Hammon N."/>
            <person name="Deshpande S."/>
            <person name="Cheng J.F."/>
            <person name="Zeytun A."/>
            <person name="Tapia R."/>
            <person name="Goodwin L."/>
            <person name="Pitluck S."/>
            <person name="Liolios K."/>
            <person name="Pagani I."/>
            <person name="Ivanova N."/>
            <person name="Mavromatis K."/>
            <person name="Mikhailova N."/>
            <person name="Huntemann M."/>
            <person name="Pati A."/>
            <person name="Chen A."/>
            <person name="Palaniappan K."/>
            <person name="Land M."/>
            <person name="Hauser L."/>
            <person name="Brambilla E.M."/>
            <person name="Rohde M."/>
            <person name="Goker M."/>
            <person name="Woyke T."/>
            <person name="Bristow J."/>
            <person name="Eisen J.A."/>
            <person name="Markowitz V."/>
            <person name="Hugenholtz P."/>
            <person name="Kyrpides N.C."/>
            <person name="Klenk H.P."/>
            <person name="Detter J.C."/>
        </authorList>
    </citation>
    <scope>NUCLEOTIDE SEQUENCE [LARGE SCALE GENOMIC DNA]</scope>
    <source>
        <strain evidence="5">ATCC 33096 / DSM 2489 / 6091</strain>
    </source>
</reference>
<proteinExistence type="predicted"/>
<dbReference type="GeneID" id="302999584"/>
<evidence type="ECO:0000256" key="2">
    <source>
        <dbReference type="ARBA" id="ARBA00022679"/>
    </source>
</evidence>
<evidence type="ECO:0000256" key="1">
    <source>
        <dbReference type="ARBA" id="ARBA00022605"/>
    </source>
</evidence>
<dbReference type="HOGENOM" id="CLU_051638_1_1_12"/>
<evidence type="ECO:0000256" key="3">
    <source>
        <dbReference type="ARBA" id="ARBA00023315"/>
    </source>
</evidence>
<protein>
    <submittedName>
        <fullName evidence="4">Serine O-acetyltransferase</fullName>
        <ecNumber evidence="4">2.3.1.30</ecNumber>
    </submittedName>
</protein>
<dbReference type="KEGG" id="tsu:Tresu_2469"/>
<name>F2NTZ9_TRES6</name>
<organism evidence="4 5">
    <name type="scientific">Treponema succinifaciens (strain ATCC 33096 / DSM 2489 / 6091)</name>
    <dbReference type="NCBI Taxonomy" id="869209"/>
    <lineage>
        <taxon>Bacteria</taxon>
        <taxon>Pseudomonadati</taxon>
        <taxon>Spirochaetota</taxon>
        <taxon>Spirochaetia</taxon>
        <taxon>Spirochaetales</taxon>
        <taxon>Treponemataceae</taxon>
        <taxon>Treponema</taxon>
    </lineage>
</organism>
<dbReference type="InterPro" id="IPR053376">
    <property type="entry name" value="Serine_acetyltransferase"/>
</dbReference>
<keyword evidence="2 4" id="KW-0808">Transferase</keyword>
<evidence type="ECO:0000313" key="4">
    <source>
        <dbReference type="EMBL" id="AEB15331.1"/>
    </source>
</evidence>
<dbReference type="OrthoDB" id="9801456at2"/>
<dbReference type="eggNOG" id="COG1045">
    <property type="taxonomic scope" value="Bacteria"/>
</dbReference>
<dbReference type="NCBIfam" id="NF041874">
    <property type="entry name" value="EPS_EpsC"/>
    <property type="match status" value="1"/>
</dbReference>
<accession>F2NTZ9</accession>
<keyword evidence="5" id="KW-1185">Reference proteome</keyword>
<dbReference type="PANTHER" id="PTHR42811">
    <property type="entry name" value="SERINE ACETYLTRANSFERASE"/>
    <property type="match status" value="1"/>
</dbReference>
<dbReference type="RefSeq" id="WP_013702582.1">
    <property type="nucleotide sequence ID" value="NC_015385.1"/>
</dbReference>
<reference evidence="5" key="2">
    <citation type="submission" date="2011-04" db="EMBL/GenBank/DDBJ databases">
        <title>The complete genome of chromosome of Treponema succinifaciens DSM 2489.</title>
        <authorList>
            <person name="Lucas S."/>
            <person name="Copeland A."/>
            <person name="Lapidus A."/>
            <person name="Bruce D."/>
            <person name="Goodwin L."/>
            <person name="Pitluck S."/>
            <person name="Peters L."/>
            <person name="Kyrpides N."/>
            <person name="Mavromatis K."/>
            <person name="Ivanova N."/>
            <person name="Ovchinnikova G."/>
            <person name="Teshima H."/>
            <person name="Detter J.C."/>
            <person name="Tapia R."/>
            <person name="Han C."/>
            <person name="Land M."/>
            <person name="Hauser L."/>
            <person name="Markowitz V."/>
            <person name="Cheng J.-F."/>
            <person name="Hugenholtz P."/>
            <person name="Woyke T."/>
            <person name="Wu D."/>
            <person name="Gronow S."/>
            <person name="Wellnitz S."/>
            <person name="Brambilla E."/>
            <person name="Klenk H.-P."/>
            <person name="Eisen J.A."/>
        </authorList>
    </citation>
    <scope>NUCLEOTIDE SEQUENCE [LARGE SCALE GENOMIC DNA]</scope>
    <source>
        <strain evidence="5">ATCC 33096 / DSM 2489 / 6091</strain>
    </source>
</reference>
<keyword evidence="1" id="KW-0028">Amino-acid biosynthesis</keyword>
<dbReference type="GO" id="GO:0009001">
    <property type="term" value="F:serine O-acetyltransferase activity"/>
    <property type="evidence" value="ECO:0007669"/>
    <property type="project" value="UniProtKB-EC"/>
</dbReference>
<gene>
    <name evidence="4" type="ordered locus">Tresu_2469</name>
</gene>
<dbReference type="InterPro" id="IPR045304">
    <property type="entry name" value="LbH_SAT"/>
</dbReference>
<sequence>MSATIDTAVEKILESYQKYGGINLDEAMKFPNRENVITVLKDIQCLIFPGYRVAEEIDSLTLRFVTGERVNRIVSMLTREIKKALSFVVQNDKVELSHCFNLAEKASLALIEEIPEIRRKIGLDVQAANAGDPAAKSSEEVIVSYPCLEAISVYRIAHFLTENGVPVIPRIMSEYAHSHTGIDINPGAKIGESFFIDHGTGVVIGESCIIGNNVKIYQGVTLGALSVKKELMNKKRHPTIEDNVTIYANATILGGNTVIGEGCVIGGNTWITKSVPPHTTFTQECRS</sequence>
<dbReference type="InterPro" id="IPR011004">
    <property type="entry name" value="Trimer_LpxA-like_sf"/>
</dbReference>